<proteinExistence type="inferred from homology"/>
<evidence type="ECO:0000313" key="10">
    <source>
        <dbReference type="EMBL" id="KAF1398570.1"/>
    </source>
</evidence>
<keyword evidence="11" id="KW-1185">Reference proteome</keyword>
<evidence type="ECO:0000256" key="7">
    <source>
        <dbReference type="ARBA" id="ARBA00040302"/>
    </source>
</evidence>
<accession>A0A8J4MJ78</accession>
<dbReference type="PANTHER" id="PTHR23294:SF0">
    <property type="entry name" value="UNC93-LIKE PROTEIN MFSD11"/>
    <property type="match status" value="1"/>
</dbReference>
<dbReference type="CDD" id="cd17407">
    <property type="entry name" value="MFS_MFSD11"/>
    <property type="match status" value="1"/>
</dbReference>
<evidence type="ECO:0000256" key="5">
    <source>
        <dbReference type="ARBA" id="ARBA00023136"/>
    </source>
</evidence>
<feature type="transmembrane region" description="Helical" evidence="9">
    <location>
        <begin position="138"/>
        <end position="158"/>
    </location>
</feature>
<protein>
    <recommendedName>
        <fullName evidence="7">UNC93-like protein MFSD11</fullName>
    </recommendedName>
    <alternativeName>
        <fullName evidence="8">Major facilitator superfamily domain-containing protein 11</fullName>
    </alternativeName>
</protein>
<feature type="transmembrane region" description="Helical" evidence="9">
    <location>
        <begin position="170"/>
        <end position="190"/>
    </location>
</feature>
<dbReference type="Gene3D" id="1.20.1250.20">
    <property type="entry name" value="MFS general substrate transporter like domains"/>
    <property type="match status" value="2"/>
</dbReference>
<feature type="transmembrane region" description="Helical" evidence="9">
    <location>
        <begin position="238"/>
        <end position="256"/>
    </location>
</feature>
<evidence type="ECO:0000256" key="2">
    <source>
        <dbReference type="ARBA" id="ARBA00009172"/>
    </source>
</evidence>
<dbReference type="Pfam" id="PF05978">
    <property type="entry name" value="UNC-93"/>
    <property type="match status" value="1"/>
</dbReference>
<evidence type="ECO:0000256" key="3">
    <source>
        <dbReference type="ARBA" id="ARBA00022692"/>
    </source>
</evidence>
<dbReference type="SUPFAM" id="SSF103473">
    <property type="entry name" value="MFS general substrate transporter"/>
    <property type="match status" value="1"/>
</dbReference>
<comment type="subcellular location">
    <subcellularLocation>
        <location evidence="1">Membrane</location>
        <topology evidence="1">Multi-pass membrane protein</topology>
    </subcellularLocation>
</comment>
<feature type="transmembrane region" description="Helical" evidence="9">
    <location>
        <begin position="309"/>
        <end position="328"/>
    </location>
</feature>
<evidence type="ECO:0000256" key="1">
    <source>
        <dbReference type="ARBA" id="ARBA00004141"/>
    </source>
</evidence>
<feature type="transmembrane region" description="Helical" evidence="9">
    <location>
        <begin position="386"/>
        <end position="404"/>
    </location>
</feature>
<dbReference type="InterPro" id="IPR010291">
    <property type="entry name" value="Ion_channel_UNC-93"/>
</dbReference>
<evidence type="ECO:0000256" key="9">
    <source>
        <dbReference type="SAM" id="Phobius"/>
    </source>
</evidence>
<evidence type="ECO:0000256" key="4">
    <source>
        <dbReference type="ARBA" id="ARBA00022989"/>
    </source>
</evidence>
<feature type="non-terminal residue" evidence="10">
    <location>
        <position position="1"/>
    </location>
</feature>
<feature type="transmembrane region" description="Helical" evidence="9">
    <location>
        <begin position="276"/>
        <end position="297"/>
    </location>
</feature>
<dbReference type="Proteomes" id="UP000785099">
    <property type="component" value="Unassembled WGS sequence"/>
</dbReference>
<feature type="transmembrane region" description="Helical" evidence="9">
    <location>
        <begin position="100"/>
        <end position="118"/>
    </location>
</feature>
<organism evidence="10 11">
    <name type="scientific">Spheniscus mendiculus</name>
    <name type="common">Galapagos penguin</name>
    <dbReference type="NCBI Taxonomy" id="156760"/>
    <lineage>
        <taxon>Eukaryota</taxon>
        <taxon>Metazoa</taxon>
        <taxon>Chordata</taxon>
        <taxon>Craniata</taxon>
        <taxon>Vertebrata</taxon>
        <taxon>Euteleostomi</taxon>
        <taxon>Archelosauria</taxon>
        <taxon>Archosauria</taxon>
        <taxon>Dinosauria</taxon>
        <taxon>Saurischia</taxon>
        <taxon>Theropoda</taxon>
        <taxon>Coelurosauria</taxon>
        <taxon>Aves</taxon>
        <taxon>Neognathae</taxon>
        <taxon>Neoaves</taxon>
        <taxon>Aequornithes</taxon>
        <taxon>Sphenisciformes</taxon>
        <taxon>Spheniscidae</taxon>
        <taxon>Spheniscus</taxon>
    </lineage>
</organism>
<evidence type="ECO:0000256" key="8">
    <source>
        <dbReference type="ARBA" id="ARBA00041910"/>
    </source>
</evidence>
<keyword evidence="4 9" id="KW-1133">Transmembrane helix</keyword>
<gene>
    <name evidence="10" type="primary">MFSD11</name>
    <name evidence="10" type="ORF">FQV24_0014128</name>
</gene>
<evidence type="ECO:0000313" key="11">
    <source>
        <dbReference type="Proteomes" id="UP000785099"/>
    </source>
</evidence>
<dbReference type="EMBL" id="VUKU01025991">
    <property type="protein sequence ID" value="KAF1398570.1"/>
    <property type="molecule type" value="Genomic_DNA"/>
</dbReference>
<sequence length="449" mass="48967">MSPESKKLFNIIILGVSFMFIFTAFQTCGNIAQTVITNLNNTDFHGSGYTSMSIIYGVFSASNLISPSVVAIVGPQLSMVVSGIFYSLYIAIFIQPATWAFYTASVFIGIAAAVLWTAQGNCLTVNSDENTIGRNSGVFWALLQSSLFFGNLYIYFAWQGKTHISESDRRTVFIALTVISLVGTVLFFLIRKQEDTKTPGEEDSTNEILGDSSSAQNKMTRAVAAFKKSIKLSFTKEIMLLSVTTAYTGLELTFFSGVYGTCIGAVNRFGSEEKSLIGLSGIFIGVGEILGGGIFGLLSKNNRFGRNPVVMLGIVVHFIAFYLIFFNMPNDAPIAAMEGTDDVAYMIPSKEVAIFCSFLLGLGDSCFNTQLLSILGFLYSEDSAPAFAIFKFVQSICAAVAYFYSNYFLLQWQLLIMVVVGFFGTITFFTVEWEAAAALVARGSDYSSI</sequence>
<keyword evidence="5 9" id="KW-0472">Membrane</keyword>
<comment type="caution">
    <text evidence="10">The sequence shown here is derived from an EMBL/GenBank/DDBJ whole genome shotgun (WGS) entry which is preliminary data.</text>
</comment>
<keyword evidence="3 9" id="KW-0812">Transmembrane</keyword>
<dbReference type="GO" id="GO:0016020">
    <property type="term" value="C:membrane"/>
    <property type="evidence" value="ECO:0007669"/>
    <property type="project" value="UniProtKB-SubCell"/>
</dbReference>
<dbReference type="AlphaFoldDB" id="A0A8J4MJ78"/>
<keyword evidence="6" id="KW-0325">Glycoprotein</keyword>
<dbReference type="PANTHER" id="PTHR23294">
    <property type="entry name" value="ET TRANSLATION PRODUCT-RELATED"/>
    <property type="match status" value="1"/>
</dbReference>
<feature type="non-terminal residue" evidence="10">
    <location>
        <position position="449"/>
    </location>
</feature>
<comment type="similarity">
    <text evidence="2">Belongs to the unc-93 family.</text>
</comment>
<reference evidence="10 11" key="1">
    <citation type="journal article" date="2019" name="Gigascience">
        <title>High-coverage genomes to elucidate the evolution of penguins.</title>
        <authorList>
            <person name="Pan H."/>
            <person name="Cole T.L."/>
            <person name="Bi X."/>
            <person name="Fang M."/>
            <person name="Zhou C."/>
            <person name="Yang Z."/>
            <person name="Ksepka D.T."/>
            <person name="Hart T."/>
            <person name="Bouzat J.L."/>
            <person name="Argilla L.S."/>
            <person name="Bertelsen M.F."/>
            <person name="Boersma P.D."/>
            <person name="Bost C.A."/>
            <person name="Cherel Y."/>
            <person name="Dann P."/>
            <person name="Fiddaman S.R."/>
            <person name="Howard P."/>
            <person name="Labuschagne K."/>
            <person name="Mattern T."/>
            <person name="Miller G."/>
            <person name="Parker P."/>
            <person name="Phillips R.A."/>
            <person name="Quillfeldt P."/>
            <person name="Ryan P.G."/>
            <person name="Taylor H."/>
            <person name="Thompson D.R."/>
            <person name="Young M.J."/>
            <person name="Ellegaard M.R."/>
            <person name="Gilbert M.T.P."/>
            <person name="Sinding M.S."/>
            <person name="Pacheco G."/>
            <person name="Shepherd L.D."/>
            <person name="Tennyson A.J.D."/>
            <person name="Grosser S."/>
            <person name="Kay E."/>
            <person name="Nupen L.J."/>
            <person name="Ellenberg U."/>
            <person name="Houston D.M."/>
            <person name="Reeve A.H."/>
            <person name="Johnson K."/>
            <person name="Masello J.F."/>
            <person name="Stracke T."/>
            <person name="McKinlay B."/>
            <person name="Borboroglu P.G."/>
            <person name="Zhang D.X."/>
            <person name="Zhang G."/>
        </authorList>
    </citation>
    <scope>NUCLEOTIDE SEQUENCE [LARGE SCALE GENOMIC DNA]</scope>
    <source>
        <strain evidence="10">GAPE 212</strain>
    </source>
</reference>
<feature type="transmembrane region" description="Helical" evidence="9">
    <location>
        <begin position="46"/>
        <end position="65"/>
    </location>
</feature>
<feature type="transmembrane region" description="Helical" evidence="9">
    <location>
        <begin position="410"/>
        <end position="431"/>
    </location>
</feature>
<feature type="transmembrane region" description="Helical" evidence="9">
    <location>
        <begin position="7"/>
        <end position="26"/>
    </location>
</feature>
<dbReference type="InterPro" id="IPR051617">
    <property type="entry name" value="UNC-93-like_regulator"/>
</dbReference>
<name>A0A8J4MJ78_SPHME</name>
<dbReference type="InterPro" id="IPR036259">
    <property type="entry name" value="MFS_trans_sf"/>
</dbReference>
<evidence type="ECO:0000256" key="6">
    <source>
        <dbReference type="ARBA" id="ARBA00023180"/>
    </source>
</evidence>